<comment type="similarity">
    <text evidence="2">Belongs to the EAF7 family.</text>
</comment>
<feature type="compositionally biased region" description="Basic and acidic residues" evidence="8">
    <location>
        <begin position="280"/>
        <end position="291"/>
    </location>
</feature>
<dbReference type="Pfam" id="PF07904">
    <property type="entry name" value="Eaf7"/>
    <property type="match status" value="1"/>
</dbReference>
<name>A0ABR3GQE8_9PEZI</name>
<feature type="compositionally biased region" description="Acidic residues" evidence="8">
    <location>
        <begin position="307"/>
        <end position="328"/>
    </location>
</feature>
<reference evidence="9 10" key="1">
    <citation type="submission" date="2024-02" db="EMBL/GenBank/DDBJ databases">
        <title>Discinaceae phylogenomics.</title>
        <authorList>
            <person name="Dirks A.C."/>
            <person name="James T.Y."/>
        </authorList>
    </citation>
    <scope>NUCLEOTIDE SEQUENCE [LARGE SCALE GENOMIC DNA]</scope>
    <source>
        <strain evidence="9 10">ACD0624</strain>
    </source>
</reference>
<evidence type="ECO:0000313" key="10">
    <source>
        <dbReference type="Proteomes" id="UP001447188"/>
    </source>
</evidence>
<keyword evidence="5" id="KW-0804">Transcription</keyword>
<evidence type="ECO:0000256" key="7">
    <source>
        <dbReference type="ARBA" id="ARBA00025178"/>
    </source>
</evidence>
<comment type="subcellular location">
    <subcellularLocation>
        <location evidence="1">Nucleus</location>
    </subcellularLocation>
</comment>
<keyword evidence="3" id="KW-0156">Chromatin regulator</keyword>
<evidence type="ECO:0000256" key="5">
    <source>
        <dbReference type="ARBA" id="ARBA00023163"/>
    </source>
</evidence>
<evidence type="ECO:0008006" key="11">
    <source>
        <dbReference type="Google" id="ProtNLM"/>
    </source>
</evidence>
<comment type="function">
    <text evidence="7">Component of the NuA4 histone acetyltransferase complex which is involved in transcriptional activation of selected genes principally by acetylation of nucleosomal histone H4 and H2A. The NuA4 complex is also involved in DNA repair.</text>
</comment>
<dbReference type="EMBL" id="JBBBZM010000025">
    <property type="protein sequence ID" value="KAL0638147.1"/>
    <property type="molecule type" value="Genomic_DNA"/>
</dbReference>
<dbReference type="InterPro" id="IPR012423">
    <property type="entry name" value="Eaf7/MRGBP"/>
</dbReference>
<feature type="compositionally biased region" description="Low complexity" evidence="8">
    <location>
        <begin position="259"/>
        <end position="279"/>
    </location>
</feature>
<feature type="compositionally biased region" description="Basic residues" evidence="8">
    <location>
        <begin position="367"/>
        <end position="384"/>
    </location>
</feature>
<comment type="caution">
    <text evidence="9">The sequence shown here is derived from an EMBL/GenBank/DDBJ whole genome shotgun (WGS) entry which is preliminary data.</text>
</comment>
<evidence type="ECO:0000256" key="4">
    <source>
        <dbReference type="ARBA" id="ARBA00023015"/>
    </source>
</evidence>
<feature type="compositionally biased region" description="Basic residues" evidence="8">
    <location>
        <begin position="216"/>
        <end position="227"/>
    </location>
</feature>
<accession>A0ABR3GQE8</accession>
<evidence type="ECO:0000256" key="2">
    <source>
        <dbReference type="ARBA" id="ARBA00007117"/>
    </source>
</evidence>
<dbReference type="Proteomes" id="UP001447188">
    <property type="component" value="Unassembled WGS sequence"/>
</dbReference>
<keyword evidence="10" id="KW-1185">Reference proteome</keyword>
<feature type="region of interest" description="Disordered" evidence="8">
    <location>
        <begin position="1"/>
        <end position="21"/>
    </location>
</feature>
<evidence type="ECO:0000256" key="8">
    <source>
        <dbReference type="SAM" id="MobiDB-lite"/>
    </source>
</evidence>
<organism evidence="9 10">
    <name type="scientific">Discina gigas</name>
    <dbReference type="NCBI Taxonomy" id="1032678"/>
    <lineage>
        <taxon>Eukaryota</taxon>
        <taxon>Fungi</taxon>
        <taxon>Dikarya</taxon>
        <taxon>Ascomycota</taxon>
        <taxon>Pezizomycotina</taxon>
        <taxon>Pezizomycetes</taxon>
        <taxon>Pezizales</taxon>
        <taxon>Discinaceae</taxon>
        <taxon>Discina</taxon>
    </lineage>
</organism>
<proteinExistence type="inferred from homology"/>
<keyword evidence="6" id="KW-0539">Nucleus</keyword>
<keyword evidence="4" id="KW-0805">Transcription regulation</keyword>
<gene>
    <name evidence="9" type="ORF">Q9L58_002760</name>
</gene>
<feature type="compositionally biased region" description="Polar residues" evidence="8">
    <location>
        <begin position="163"/>
        <end position="174"/>
    </location>
</feature>
<sequence>MPPKKKTKLPSRAAPADADSPLPEVVTFDGWTDEQETTLFKAISVYRLKPAGMHKHFRIIGISELMKNHGVSDSHTNIEGIWRKLQSLYNLEGLDEREDLFEDDGTPDPITDFTLPEDDYGAMMTARRLDPRSTDSPVYAPAPTFSSIAPRGKKGRVIRSVSADGSRTARTNSMLADDTEDGNDLPHEGQPTERTKTLTQIMNAELSMKSVSPPPRKIKPVSARGRRLGPLMKTRGRGGLKARIIASPRRKATKPVALSSKDASSSDTSSDTSTDSSSSEPEKPEKPERPQKNAAQKRTGKERSTDQSDDDDDDELSDVPDELDDDDVGTVVETEGTDAGGDDASEMGESTTAAESPVPAVSSRGKGTGRGRGGGRGRGKRGGRRGGDVRRSTRRKQ</sequence>
<dbReference type="PANTHER" id="PTHR13581">
    <property type="entry name" value="MRG-BINDING PROTEIN"/>
    <property type="match status" value="1"/>
</dbReference>
<evidence type="ECO:0000256" key="6">
    <source>
        <dbReference type="ARBA" id="ARBA00023242"/>
    </source>
</evidence>
<protein>
    <recommendedName>
        <fullName evidence="11">CT20-domain-containing protein</fullName>
    </recommendedName>
</protein>
<evidence type="ECO:0000256" key="3">
    <source>
        <dbReference type="ARBA" id="ARBA00022853"/>
    </source>
</evidence>
<feature type="region of interest" description="Disordered" evidence="8">
    <location>
        <begin position="156"/>
        <end position="194"/>
    </location>
</feature>
<evidence type="ECO:0000313" key="9">
    <source>
        <dbReference type="EMBL" id="KAL0638147.1"/>
    </source>
</evidence>
<feature type="compositionally biased region" description="Low complexity" evidence="8">
    <location>
        <begin position="10"/>
        <end position="21"/>
    </location>
</feature>
<feature type="region of interest" description="Disordered" evidence="8">
    <location>
        <begin position="206"/>
        <end position="397"/>
    </location>
</feature>
<dbReference type="PANTHER" id="PTHR13581:SF5">
    <property type="entry name" value="MRG_MORF4L-BINDING PROTEIN"/>
    <property type="match status" value="1"/>
</dbReference>
<evidence type="ECO:0000256" key="1">
    <source>
        <dbReference type="ARBA" id="ARBA00004123"/>
    </source>
</evidence>
<feature type="compositionally biased region" description="Basic and acidic residues" evidence="8">
    <location>
        <begin position="184"/>
        <end position="194"/>
    </location>
</feature>